<proteinExistence type="predicted"/>
<sequence length="440" mass="50375">QLSSDSIIDSLDDLHKVHGVPFEVCISSQMLRVIKTSFGVQKIFPDENPDFFSTKITIYKLKEKMIQNSHSKCIERLRVFYNKKGTLILDAGMMSHIHAVQLCLVRPLISPEPTFLSIYTGPCTADGFSRLVAQTTQDLQQFKIGLKQATTDGGSSFISALSPFSKQNYSRFLPKRLSKLIQNRYDDHLFERAQKNAIDMHYDICVMVTILDEDISSLRSQSNSKQLDIYLKSYCKTRRIGKFLAAEQVMDHSEEIIQLRSITIFCYEPQLSFIKTLCMNIFFYFFSDDYTDLFAYAFAFSTPFHNQIIISKSGINSPTATFLTNTIDDLEQEQEVQLIHQTLNDEELMLSQYFANEAVLFWAGKYGDMDDQKIIDNQIGYWQGQNKSNPMIQIFVDFTDSVLAFPSSDAGIERKFSQAKRFMGIGGQRVSLQTLFCELV</sequence>
<reference evidence="1 2" key="1">
    <citation type="submission" date="2019-03" db="EMBL/GenBank/DDBJ databases">
        <title>Single cell metagenomics reveals metabolic interactions within the superorganism composed of flagellate Streblomastix strix and complex community of Bacteroidetes bacteria on its surface.</title>
        <authorList>
            <person name="Treitli S.C."/>
            <person name="Kolisko M."/>
            <person name="Husnik F."/>
            <person name="Keeling P."/>
            <person name="Hampl V."/>
        </authorList>
    </citation>
    <scope>NUCLEOTIDE SEQUENCE [LARGE SCALE GENOMIC DNA]</scope>
    <source>
        <strain evidence="1">ST1C</strain>
    </source>
</reference>
<protein>
    <submittedName>
        <fullName evidence="1">Uncharacterized protein</fullName>
    </submittedName>
</protein>
<comment type="caution">
    <text evidence="1">The sequence shown here is derived from an EMBL/GenBank/DDBJ whole genome shotgun (WGS) entry which is preliminary data.</text>
</comment>
<gene>
    <name evidence="1" type="ORF">EZS28_010577</name>
</gene>
<dbReference type="Proteomes" id="UP000324800">
    <property type="component" value="Unassembled WGS sequence"/>
</dbReference>
<dbReference type="OrthoDB" id="10690918at2759"/>
<name>A0A5J4WGS9_9EUKA</name>
<dbReference type="EMBL" id="SNRW01002106">
    <property type="protein sequence ID" value="KAA6393893.1"/>
    <property type="molecule type" value="Genomic_DNA"/>
</dbReference>
<feature type="non-terminal residue" evidence="1">
    <location>
        <position position="1"/>
    </location>
</feature>
<evidence type="ECO:0000313" key="1">
    <source>
        <dbReference type="EMBL" id="KAA6393893.1"/>
    </source>
</evidence>
<organism evidence="1 2">
    <name type="scientific">Streblomastix strix</name>
    <dbReference type="NCBI Taxonomy" id="222440"/>
    <lineage>
        <taxon>Eukaryota</taxon>
        <taxon>Metamonada</taxon>
        <taxon>Preaxostyla</taxon>
        <taxon>Oxymonadida</taxon>
        <taxon>Streblomastigidae</taxon>
        <taxon>Streblomastix</taxon>
    </lineage>
</organism>
<accession>A0A5J4WGS9</accession>
<evidence type="ECO:0000313" key="2">
    <source>
        <dbReference type="Proteomes" id="UP000324800"/>
    </source>
</evidence>
<dbReference type="AlphaFoldDB" id="A0A5J4WGS9"/>